<organism evidence="1 2">
    <name type="scientific">Caballeronia zhejiangensis</name>
    <dbReference type="NCBI Taxonomy" id="871203"/>
    <lineage>
        <taxon>Bacteria</taxon>
        <taxon>Pseudomonadati</taxon>
        <taxon>Pseudomonadota</taxon>
        <taxon>Betaproteobacteria</taxon>
        <taxon>Burkholderiales</taxon>
        <taxon>Burkholderiaceae</taxon>
        <taxon>Caballeronia</taxon>
    </lineage>
</organism>
<dbReference type="Proteomes" id="UP000027451">
    <property type="component" value="Unassembled WGS sequence"/>
</dbReference>
<keyword evidence="2" id="KW-1185">Reference proteome</keyword>
<comment type="caution">
    <text evidence="1">The sequence shown here is derived from an EMBL/GenBank/DDBJ whole genome shotgun (WGS) entry which is preliminary data.</text>
</comment>
<sequence>MQSVEPALAMLTSAIADAKNAKEEIAGPLRISAPKALGSFFAVAHIREGRLVPLLTRQMTQRESIYIYYRHRTERPLRVRTFIDFTIAKLAGNADFCLTPTQLRALAK</sequence>
<accession>A0A656QSE6</accession>
<evidence type="ECO:0000313" key="1">
    <source>
        <dbReference type="EMBL" id="KDR34275.1"/>
    </source>
</evidence>
<dbReference type="AlphaFoldDB" id="A0A656QSE6"/>
<evidence type="ECO:0000313" key="2">
    <source>
        <dbReference type="Proteomes" id="UP000027451"/>
    </source>
</evidence>
<gene>
    <name evidence="1" type="ORF">BG60_03490</name>
</gene>
<name>A0A656QSE6_9BURK</name>
<reference evidence="1 2" key="1">
    <citation type="submission" date="2014-03" db="EMBL/GenBank/DDBJ databases">
        <title>Draft Genome Sequences of Four Burkholderia Strains.</title>
        <authorList>
            <person name="Liu X.Y."/>
            <person name="Li C.X."/>
            <person name="Xu J.H."/>
        </authorList>
    </citation>
    <scope>NUCLEOTIDE SEQUENCE [LARGE SCALE GENOMIC DNA]</scope>
    <source>
        <strain evidence="1 2">OP-1</strain>
    </source>
</reference>
<evidence type="ECO:0008006" key="3">
    <source>
        <dbReference type="Google" id="ProtNLM"/>
    </source>
</evidence>
<dbReference type="Gene3D" id="3.40.190.290">
    <property type="match status" value="1"/>
</dbReference>
<dbReference type="SUPFAM" id="SSF53850">
    <property type="entry name" value="Periplasmic binding protein-like II"/>
    <property type="match status" value="1"/>
</dbReference>
<proteinExistence type="predicted"/>
<dbReference type="EMBL" id="JFHD01000001">
    <property type="protein sequence ID" value="KDR34275.1"/>
    <property type="molecule type" value="Genomic_DNA"/>
</dbReference>
<protein>
    <recommendedName>
        <fullName evidence="3">LysR substrate-binding domain-containing protein</fullName>
    </recommendedName>
</protein>